<organism evidence="1">
    <name type="scientific">marine metagenome</name>
    <dbReference type="NCBI Taxonomy" id="408172"/>
    <lineage>
        <taxon>unclassified sequences</taxon>
        <taxon>metagenomes</taxon>
        <taxon>ecological metagenomes</taxon>
    </lineage>
</organism>
<dbReference type="EMBL" id="UINC01017108">
    <property type="protein sequence ID" value="SVA70683.1"/>
    <property type="molecule type" value="Genomic_DNA"/>
</dbReference>
<dbReference type="AlphaFoldDB" id="A0A381Y2G5"/>
<accession>A0A381Y2G5</accession>
<protein>
    <submittedName>
        <fullName evidence="1">Uncharacterized protein</fullName>
    </submittedName>
</protein>
<evidence type="ECO:0000313" key="1">
    <source>
        <dbReference type="EMBL" id="SVA70683.1"/>
    </source>
</evidence>
<sequence>MQKMSKLELGQIEIYILPLYLIEHE</sequence>
<gene>
    <name evidence="1" type="ORF">METZ01_LOCUS123537</name>
</gene>
<reference evidence="1" key="1">
    <citation type="submission" date="2018-05" db="EMBL/GenBank/DDBJ databases">
        <authorList>
            <person name="Lanie J.A."/>
            <person name="Ng W.-L."/>
            <person name="Kazmierczak K.M."/>
            <person name="Andrzejewski T.M."/>
            <person name="Davidsen T.M."/>
            <person name="Wayne K.J."/>
            <person name="Tettelin H."/>
            <person name="Glass J.I."/>
            <person name="Rusch D."/>
            <person name="Podicherti R."/>
            <person name="Tsui H.-C.T."/>
            <person name="Winkler M.E."/>
        </authorList>
    </citation>
    <scope>NUCLEOTIDE SEQUENCE</scope>
</reference>
<proteinExistence type="predicted"/>
<name>A0A381Y2G5_9ZZZZ</name>